<dbReference type="PANTHER" id="PTHR42915">
    <property type="entry name" value="HYPOTHETICAL 460 KDA PROTEIN IN FEUA-SIGW INTERGENIC REGION [PRECURSOR]"/>
    <property type="match status" value="1"/>
</dbReference>
<evidence type="ECO:0000313" key="3">
    <source>
        <dbReference type="Proteomes" id="UP001289066"/>
    </source>
</evidence>
<feature type="domain" description="Peptidoglycan beta-N-acetylmuramidase NamZ N-terminal" evidence="1">
    <location>
        <begin position="2"/>
        <end position="135"/>
    </location>
</feature>
<protein>
    <submittedName>
        <fullName evidence="2">DUF1343 domain-containing protein</fullName>
    </submittedName>
</protein>
<dbReference type="PANTHER" id="PTHR42915:SF1">
    <property type="entry name" value="PEPTIDOGLYCAN BETA-N-ACETYLMURAMIDASE NAMZ"/>
    <property type="match status" value="1"/>
</dbReference>
<sequence>SVGSEVDNITGLPVHSLYGSTKKPTPEMLENVDILAYDMQDVGARFYTYINTLAYAMEACAENNKTFVVFDRPNPVSSEVQGNLLNTDFSSFVGMYPIVQRYGLTVGQYTQYINEKFNINCDLKVVKMSGLSQGMY</sequence>
<dbReference type="RefSeq" id="WP_322413551.1">
    <property type="nucleotide sequence ID" value="NZ_WNVG01001406.1"/>
</dbReference>
<feature type="non-terminal residue" evidence="2">
    <location>
        <position position="1"/>
    </location>
</feature>
<dbReference type="AlphaFoldDB" id="A0AAW9J9Y9"/>
<evidence type="ECO:0000313" key="2">
    <source>
        <dbReference type="EMBL" id="MDZ5035232.1"/>
    </source>
</evidence>
<dbReference type="Gene3D" id="3.40.50.12170">
    <property type="entry name" value="Uncharacterised protein PF07075, DUF1343"/>
    <property type="match status" value="1"/>
</dbReference>
<gene>
    <name evidence="2" type="ORF">GNF81_21340</name>
</gene>
<dbReference type="InterPro" id="IPR008302">
    <property type="entry name" value="NamZ"/>
</dbReference>
<reference evidence="2" key="1">
    <citation type="submission" date="2019-11" db="EMBL/GenBank/DDBJ databases">
        <title>Characterization of Clostridium perfringens isolates from swine manure treated agricultural soils.</title>
        <authorList>
            <person name="Wushke S.T."/>
        </authorList>
    </citation>
    <scope>NUCLEOTIDE SEQUENCE</scope>
    <source>
        <strain evidence="2">X15</strain>
    </source>
</reference>
<dbReference type="EMBL" id="WNVG01001406">
    <property type="protein sequence ID" value="MDZ5035232.1"/>
    <property type="molecule type" value="Genomic_DNA"/>
</dbReference>
<name>A0AAW9J9Y9_CLOPF</name>
<proteinExistence type="predicted"/>
<dbReference type="InterPro" id="IPR048502">
    <property type="entry name" value="NamZ_N"/>
</dbReference>
<dbReference type="Pfam" id="PF07075">
    <property type="entry name" value="NamZ_N"/>
    <property type="match status" value="1"/>
</dbReference>
<organism evidence="2 3">
    <name type="scientific">Clostridium perfringens</name>
    <dbReference type="NCBI Taxonomy" id="1502"/>
    <lineage>
        <taxon>Bacteria</taxon>
        <taxon>Bacillati</taxon>
        <taxon>Bacillota</taxon>
        <taxon>Clostridia</taxon>
        <taxon>Eubacteriales</taxon>
        <taxon>Clostridiaceae</taxon>
        <taxon>Clostridium</taxon>
    </lineage>
</organism>
<evidence type="ECO:0000259" key="1">
    <source>
        <dbReference type="Pfam" id="PF07075"/>
    </source>
</evidence>
<accession>A0AAW9J9Y9</accession>
<feature type="non-terminal residue" evidence="2">
    <location>
        <position position="136"/>
    </location>
</feature>
<dbReference type="Proteomes" id="UP001289066">
    <property type="component" value="Unassembled WGS sequence"/>
</dbReference>
<comment type="caution">
    <text evidence="2">The sequence shown here is derived from an EMBL/GenBank/DDBJ whole genome shotgun (WGS) entry which is preliminary data.</text>
</comment>
<dbReference type="GO" id="GO:0033922">
    <property type="term" value="F:peptidoglycan beta-N-acetylmuramidase activity"/>
    <property type="evidence" value="ECO:0007669"/>
    <property type="project" value="InterPro"/>
</dbReference>